<dbReference type="Pfam" id="PF08378">
    <property type="entry name" value="NERD"/>
    <property type="match status" value="1"/>
</dbReference>
<evidence type="ECO:0000313" key="3">
    <source>
        <dbReference type="EMBL" id="NEN78052.1"/>
    </source>
</evidence>
<dbReference type="AlphaFoldDB" id="A0A6P0HH95"/>
<name>A0A6P0HH95_9ACTN</name>
<feature type="domain" description="NERD" evidence="2">
    <location>
        <begin position="101"/>
        <end position="218"/>
    </location>
</feature>
<dbReference type="Proteomes" id="UP000468687">
    <property type="component" value="Unassembled WGS sequence"/>
</dbReference>
<gene>
    <name evidence="3" type="ORF">G3T38_07160</name>
</gene>
<proteinExistence type="predicted"/>
<organism evidence="3 4">
    <name type="scientific">Nocardioides zeae</name>
    <dbReference type="NCBI Taxonomy" id="1457234"/>
    <lineage>
        <taxon>Bacteria</taxon>
        <taxon>Bacillati</taxon>
        <taxon>Actinomycetota</taxon>
        <taxon>Actinomycetes</taxon>
        <taxon>Propionibacteriales</taxon>
        <taxon>Nocardioidaceae</taxon>
        <taxon>Nocardioides</taxon>
    </lineage>
</organism>
<dbReference type="PROSITE" id="PS50965">
    <property type="entry name" value="NERD"/>
    <property type="match status" value="1"/>
</dbReference>
<accession>A0A6P0HH95</accession>
<comment type="caution">
    <text evidence="3">The sequence shown here is derived from an EMBL/GenBank/DDBJ whole genome shotgun (WGS) entry which is preliminary data.</text>
</comment>
<reference evidence="3 4" key="1">
    <citation type="journal article" date="2014" name="Int. J. Syst. Evol. Microbiol.">
        <title>Nocardioides zeae sp. nov., isolated from the stem of Zea mays.</title>
        <authorList>
            <person name="Glaeser S.P."/>
            <person name="McInroy J.A."/>
            <person name="Busse H.J."/>
            <person name="Kampfer P."/>
        </authorList>
    </citation>
    <scope>NUCLEOTIDE SEQUENCE [LARGE SCALE GENOMIC DNA]</scope>
    <source>
        <strain evidence="3 4">JCM 30728</strain>
    </source>
</reference>
<evidence type="ECO:0000313" key="4">
    <source>
        <dbReference type="Proteomes" id="UP000468687"/>
    </source>
</evidence>
<evidence type="ECO:0000256" key="1">
    <source>
        <dbReference type="SAM" id="MobiDB-lite"/>
    </source>
</evidence>
<feature type="region of interest" description="Disordered" evidence="1">
    <location>
        <begin position="52"/>
        <end position="76"/>
    </location>
</feature>
<sequence length="264" mass="28572">MGDESEKVLRLRRDDTCRVCAAPLAAGATATYERASRTVRCLTCPAEDAVVDPGTAGASARREHERRRDRREQRVREKHPRIGGFLLAVTDDPASTRAWATGATGEERLGARLDGIASATVRVLHDRRIPRSRANIDHLVVTPGGVWVVDAKRYAGRPALRVEGGLLRPRVEKLVVAGRDRTNLVDGVLRQVEVVTGVLGDVTPVRGALCFVEADWPLIGGAFVTRGVEVLWPKKLAAMVTEPRGALLDVAAVHQQLAAALRPA</sequence>
<dbReference type="EMBL" id="JAAGXA010000004">
    <property type="protein sequence ID" value="NEN78052.1"/>
    <property type="molecule type" value="Genomic_DNA"/>
</dbReference>
<protein>
    <submittedName>
        <fullName evidence="3">NERD domain-containing protein</fullName>
    </submittedName>
</protein>
<dbReference type="InterPro" id="IPR011528">
    <property type="entry name" value="NERD"/>
</dbReference>
<dbReference type="RefSeq" id="WP_163771423.1">
    <property type="nucleotide sequence ID" value="NZ_JAAGXA010000004.1"/>
</dbReference>
<keyword evidence="4" id="KW-1185">Reference proteome</keyword>
<evidence type="ECO:0000259" key="2">
    <source>
        <dbReference type="PROSITE" id="PS50965"/>
    </source>
</evidence>